<reference evidence="5 6" key="1">
    <citation type="submission" date="2014-11" db="EMBL/GenBank/DDBJ databases">
        <title>Symbiosis island explosion on the genome of extra-slow-growing strains of soybean bradyrhizobia with massive insertion sequences.</title>
        <authorList>
            <person name="Iida T."/>
            <person name="Minamisawa K."/>
        </authorList>
    </citation>
    <scope>NUCLEOTIDE SEQUENCE [LARGE SCALE GENOMIC DNA]</scope>
    <source>
        <strain evidence="5 6">NK6</strain>
    </source>
</reference>
<dbReference type="PANTHER" id="PTHR32268:SF11">
    <property type="entry name" value="HOMOSERINE O-ACETYLTRANSFERASE"/>
    <property type="match status" value="1"/>
</dbReference>
<proteinExistence type="predicted"/>
<keyword evidence="3" id="KW-0732">Signal</keyword>
<dbReference type="Pfam" id="PF00561">
    <property type="entry name" value="Abhydrolase_1"/>
    <property type="match status" value="1"/>
</dbReference>
<evidence type="ECO:0000313" key="5">
    <source>
        <dbReference type="EMBL" id="BAR54730.1"/>
    </source>
</evidence>
<evidence type="ECO:0000256" key="3">
    <source>
        <dbReference type="SAM" id="SignalP"/>
    </source>
</evidence>
<feature type="active site" evidence="2">
    <location>
        <position position="294"/>
    </location>
</feature>
<dbReference type="NCBIfam" id="NF005071">
    <property type="entry name" value="PRK06489.1"/>
    <property type="match status" value="1"/>
</dbReference>
<dbReference type="InterPro" id="IPR008220">
    <property type="entry name" value="HAT_MetX-like"/>
</dbReference>
<dbReference type="SUPFAM" id="SSF53474">
    <property type="entry name" value="alpha/beta-Hydrolases"/>
    <property type="match status" value="1"/>
</dbReference>
<dbReference type="AlphaFoldDB" id="A0A0E3VSY7"/>
<gene>
    <name evidence="5" type="ORF">NK6_1546</name>
</gene>
<evidence type="ECO:0000313" key="6">
    <source>
        <dbReference type="Proteomes" id="UP000063308"/>
    </source>
</evidence>
<dbReference type="Gene3D" id="3.40.50.1820">
    <property type="entry name" value="alpha/beta hydrolase"/>
    <property type="match status" value="1"/>
</dbReference>
<feature type="signal peptide" evidence="3">
    <location>
        <begin position="1"/>
        <end position="21"/>
    </location>
</feature>
<dbReference type="PANTHER" id="PTHR32268">
    <property type="entry name" value="HOMOSERINE O-ACETYLTRANSFERASE"/>
    <property type="match status" value="1"/>
</dbReference>
<keyword evidence="1" id="KW-0808">Transferase</keyword>
<dbReference type="GO" id="GO:0004414">
    <property type="term" value="F:homoserine O-acetyltransferase activity"/>
    <property type="evidence" value="ECO:0007669"/>
    <property type="project" value="TreeGrafter"/>
</dbReference>
<feature type="active site" evidence="2">
    <location>
        <position position="328"/>
    </location>
</feature>
<dbReference type="PRINTS" id="PR00111">
    <property type="entry name" value="ABHYDROLASE"/>
</dbReference>
<dbReference type="EMBL" id="AP014685">
    <property type="protein sequence ID" value="BAR54730.1"/>
    <property type="molecule type" value="Genomic_DNA"/>
</dbReference>
<name>A0A0E3VSY7_9BRAD</name>
<evidence type="ECO:0000259" key="4">
    <source>
        <dbReference type="Pfam" id="PF00561"/>
    </source>
</evidence>
<feature type="domain" description="AB hydrolase-1" evidence="4">
    <location>
        <begin position="62"/>
        <end position="192"/>
    </location>
</feature>
<sequence length="353" mass="38492">MKTSCAALSAILLSISASAMAADYPAPKQGDWIARDFKFHTGEVMPELRLHYTTVGEPSGQPVLVLHGTGGSGASMLTPSFAGELFGAGQSLDATKYYIIIPDGIGHGKSSKPSDGMKTGFPKYDYDDMVEAQYRLVTEGLGVKHLRLVIGNSMGGMHTWLWGEKYPKAMDALIPMASQPTEMASRNWMLRRIMLDTIRNDPDYNGGNYTSQPRMMKYAVTAYGIASIGGTLAYQSQAPTAAEADKIVDERLATPITADANDFVYQWESSHDYNAGEKLEQIEASLLLINSADDERNPPETGLTDAAMKQVKNGRLYLIPASTETRGHGTTGNAKFYSEQVRQLLQTAPQRTM</sequence>
<accession>A0A0E3VSY7</accession>
<evidence type="ECO:0000256" key="2">
    <source>
        <dbReference type="PIRSR" id="PIRSR000443-1"/>
    </source>
</evidence>
<dbReference type="PIRSF" id="PIRSF000443">
    <property type="entry name" value="Homoser_Ac_trans"/>
    <property type="match status" value="1"/>
</dbReference>
<feature type="chain" id="PRO_5002414077" description="AB hydrolase-1 domain-containing protein" evidence="3">
    <location>
        <begin position="22"/>
        <end position="353"/>
    </location>
</feature>
<dbReference type="InterPro" id="IPR000073">
    <property type="entry name" value="AB_hydrolase_1"/>
</dbReference>
<dbReference type="InterPro" id="IPR029058">
    <property type="entry name" value="AB_hydrolase_fold"/>
</dbReference>
<dbReference type="GO" id="GO:0009086">
    <property type="term" value="P:methionine biosynthetic process"/>
    <property type="evidence" value="ECO:0007669"/>
    <property type="project" value="TreeGrafter"/>
</dbReference>
<dbReference type="GO" id="GO:0009092">
    <property type="term" value="P:homoserine metabolic process"/>
    <property type="evidence" value="ECO:0007669"/>
    <property type="project" value="TreeGrafter"/>
</dbReference>
<feature type="active site" description="Nucleophile" evidence="2">
    <location>
        <position position="153"/>
    </location>
</feature>
<protein>
    <recommendedName>
        <fullName evidence="4">AB hydrolase-1 domain-containing protein</fullName>
    </recommendedName>
</protein>
<organism evidence="5 6">
    <name type="scientific">Bradyrhizobium diazoefficiens</name>
    <dbReference type="NCBI Taxonomy" id="1355477"/>
    <lineage>
        <taxon>Bacteria</taxon>
        <taxon>Pseudomonadati</taxon>
        <taxon>Pseudomonadota</taxon>
        <taxon>Alphaproteobacteria</taxon>
        <taxon>Hyphomicrobiales</taxon>
        <taxon>Nitrobacteraceae</taxon>
        <taxon>Bradyrhizobium</taxon>
    </lineage>
</organism>
<dbReference type="Proteomes" id="UP000063308">
    <property type="component" value="Chromosome"/>
</dbReference>
<dbReference type="RefSeq" id="WP_060908650.1">
    <property type="nucleotide sequence ID" value="NZ_JAFCKD010000109.1"/>
</dbReference>
<evidence type="ECO:0000256" key="1">
    <source>
        <dbReference type="ARBA" id="ARBA00022679"/>
    </source>
</evidence>